<dbReference type="EMBL" id="BOMS01000108">
    <property type="protein sequence ID" value="GIE70625.1"/>
    <property type="molecule type" value="Genomic_DNA"/>
</dbReference>
<protein>
    <submittedName>
        <fullName evidence="2">Uncharacterized protein</fullName>
    </submittedName>
</protein>
<evidence type="ECO:0000313" key="2">
    <source>
        <dbReference type="EMBL" id="GIE70625.1"/>
    </source>
</evidence>
<reference evidence="2 3" key="1">
    <citation type="submission" date="2021-01" db="EMBL/GenBank/DDBJ databases">
        <title>Whole genome shotgun sequence of Actinoplanes palleronii NBRC 14916.</title>
        <authorList>
            <person name="Komaki H."/>
            <person name="Tamura T."/>
        </authorList>
    </citation>
    <scope>NUCLEOTIDE SEQUENCE [LARGE SCALE GENOMIC DNA]</scope>
    <source>
        <strain evidence="2 3">NBRC 14916</strain>
    </source>
</reference>
<organism evidence="2 3">
    <name type="scientific">Actinoplanes palleronii</name>
    <dbReference type="NCBI Taxonomy" id="113570"/>
    <lineage>
        <taxon>Bacteria</taxon>
        <taxon>Bacillati</taxon>
        <taxon>Actinomycetota</taxon>
        <taxon>Actinomycetes</taxon>
        <taxon>Micromonosporales</taxon>
        <taxon>Micromonosporaceae</taxon>
        <taxon>Actinoplanes</taxon>
    </lineage>
</organism>
<feature type="compositionally biased region" description="Basic and acidic residues" evidence="1">
    <location>
        <begin position="30"/>
        <end position="44"/>
    </location>
</feature>
<feature type="region of interest" description="Disordered" evidence="1">
    <location>
        <begin position="20"/>
        <end position="60"/>
    </location>
</feature>
<proteinExistence type="predicted"/>
<accession>A0ABQ4BIX2</accession>
<keyword evidence="3" id="KW-1185">Reference proteome</keyword>
<evidence type="ECO:0000313" key="3">
    <source>
        <dbReference type="Proteomes" id="UP000624709"/>
    </source>
</evidence>
<gene>
    <name evidence="2" type="ORF">Apa02nite_067330</name>
</gene>
<comment type="caution">
    <text evidence="2">The sequence shown here is derived from an EMBL/GenBank/DDBJ whole genome shotgun (WGS) entry which is preliminary data.</text>
</comment>
<sequence length="87" mass="9213">MSLLMSIPIGAGTYFPAGLSTHHAVPSAGQHDDIEAGKHADDARAGPSGRLGRGGYTRLPGGEPGWTTALRVPHHAAELFRLAKYRR</sequence>
<name>A0ABQ4BIX2_9ACTN</name>
<evidence type="ECO:0000256" key="1">
    <source>
        <dbReference type="SAM" id="MobiDB-lite"/>
    </source>
</evidence>
<dbReference type="Proteomes" id="UP000624709">
    <property type="component" value="Unassembled WGS sequence"/>
</dbReference>